<protein>
    <recommendedName>
        <fullName evidence="7">BZIP domain-containing protein</fullName>
    </recommendedName>
</protein>
<feature type="region of interest" description="Disordered" evidence="6">
    <location>
        <begin position="43"/>
        <end position="69"/>
    </location>
</feature>
<feature type="compositionally biased region" description="Low complexity" evidence="6">
    <location>
        <begin position="138"/>
        <end position="149"/>
    </location>
</feature>
<dbReference type="PROSITE" id="PS50217">
    <property type="entry name" value="BZIP"/>
    <property type="match status" value="1"/>
</dbReference>
<name>A0A1X2HCH5_SYNRA</name>
<keyword evidence="3" id="KW-0804">Transcription</keyword>
<feature type="coiled-coil region" evidence="5">
    <location>
        <begin position="179"/>
        <end position="234"/>
    </location>
</feature>
<dbReference type="Pfam" id="PF07716">
    <property type="entry name" value="bZIP_2"/>
    <property type="match status" value="1"/>
</dbReference>
<dbReference type="CDD" id="cd12193">
    <property type="entry name" value="bZIP_GCN4"/>
    <property type="match status" value="1"/>
</dbReference>
<keyword evidence="2" id="KW-0238">DNA-binding</keyword>
<dbReference type="SMART" id="SM00338">
    <property type="entry name" value="BRLZ"/>
    <property type="match status" value="1"/>
</dbReference>
<dbReference type="SUPFAM" id="SSF57959">
    <property type="entry name" value="Leucine zipper domain"/>
    <property type="match status" value="1"/>
</dbReference>
<evidence type="ECO:0000256" key="6">
    <source>
        <dbReference type="SAM" id="MobiDB-lite"/>
    </source>
</evidence>
<keyword evidence="4" id="KW-0539">Nucleus</keyword>
<evidence type="ECO:0000259" key="7">
    <source>
        <dbReference type="PROSITE" id="PS50217"/>
    </source>
</evidence>
<evidence type="ECO:0000313" key="9">
    <source>
        <dbReference type="Proteomes" id="UP000242180"/>
    </source>
</evidence>
<dbReference type="PANTHER" id="PTHR45764:SF38">
    <property type="entry name" value="BZIP TRANSCRIPTION FACTOR 44"/>
    <property type="match status" value="1"/>
</dbReference>
<dbReference type="InParanoid" id="A0A1X2HCH5"/>
<organism evidence="8 9">
    <name type="scientific">Syncephalastrum racemosum</name>
    <name type="common">Filamentous fungus</name>
    <dbReference type="NCBI Taxonomy" id="13706"/>
    <lineage>
        <taxon>Eukaryota</taxon>
        <taxon>Fungi</taxon>
        <taxon>Fungi incertae sedis</taxon>
        <taxon>Mucoromycota</taxon>
        <taxon>Mucoromycotina</taxon>
        <taxon>Mucoromycetes</taxon>
        <taxon>Mucorales</taxon>
        <taxon>Syncephalastraceae</taxon>
        <taxon>Syncephalastrum</taxon>
    </lineage>
</organism>
<evidence type="ECO:0000256" key="1">
    <source>
        <dbReference type="ARBA" id="ARBA00023015"/>
    </source>
</evidence>
<dbReference type="InterPro" id="IPR046347">
    <property type="entry name" value="bZIP_sf"/>
</dbReference>
<evidence type="ECO:0000313" key="8">
    <source>
        <dbReference type="EMBL" id="ORY96487.1"/>
    </source>
</evidence>
<dbReference type="STRING" id="13706.A0A1X2HCH5"/>
<sequence length="247" mass="26924">MSQEEFFQQLFAPAAGPAAPQLSQDQLFDDWLVQDVLLDDTTPTASVADPASPIHSSPVTPPDSFLSTPPAIHIKHETQIPPLPQGPDDPLTVAIAALMAAASSPVPAQQPHPVMTPLSTPQMISEPASPLLKLEQPEPIQHQQQQQPQRGKKRASSDEPLDEAALKRQKNTDAARRSRLRKVMKMEALEKQVAELEKTKTSLLLRVAVLDAEKAGLQSKEASYEARIKMLESQLADAHVALQAKDK</sequence>
<dbReference type="OrthoDB" id="2257100at2759"/>
<dbReference type="Gene3D" id="3.30.160.60">
    <property type="entry name" value="Classic Zinc Finger"/>
    <property type="match status" value="1"/>
</dbReference>
<accession>A0A1X2HCH5</accession>
<evidence type="ECO:0000256" key="4">
    <source>
        <dbReference type="ARBA" id="ARBA00023242"/>
    </source>
</evidence>
<proteinExistence type="predicted"/>
<dbReference type="GO" id="GO:0003677">
    <property type="term" value="F:DNA binding"/>
    <property type="evidence" value="ECO:0007669"/>
    <property type="project" value="UniProtKB-KW"/>
</dbReference>
<dbReference type="Proteomes" id="UP000242180">
    <property type="component" value="Unassembled WGS sequence"/>
</dbReference>
<dbReference type="InterPro" id="IPR004827">
    <property type="entry name" value="bZIP"/>
</dbReference>
<reference evidence="8 9" key="1">
    <citation type="submission" date="2016-07" db="EMBL/GenBank/DDBJ databases">
        <title>Pervasive Adenine N6-methylation of Active Genes in Fungi.</title>
        <authorList>
            <consortium name="DOE Joint Genome Institute"/>
            <person name="Mondo S.J."/>
            <person name="Dannebaum R.O."/>
            <person name="Kuo R.C."/>
            <person name="Labutti K."/>
            <person name="Haridas S."/>
            <person name="Kuo A."/>
            <person name="Salamov A."/>
            <person name="Ahrendt S.R."/>
            <person name="Lipzen A."/>
            <person name="Sullivan W."/>
            <person name="Andreopoulos W.B."/>
            <person name="Clum A."/>
            <person name="Lindquist E."/>
            <person name="Daum C."/>
            <person name="Ramamoorthy G.K."/>
            <person name="Gryganskyi A."/>
            <person name="Culley D."/>
            <person name="Magnuson J.K."/>
            <person name="James T.Y."/>
            <person name="O'Malley M.A."/>
            <person name="Stajich J.E."/>
            <person name="Spatafora J.W."/>
            <person name="Visel A."/>
            <person name="Grigoriev I.V."/>
        </authorList>
    </citation>
    <scope>NUCLEOTIDE SEQUENCE [LARGE SCALE GENOMIC DNA]</scope>
    <source>
        <strain evidence="8 9">NRRL 2496</strain>
    </source>
</reference>
<feature type="domain" description="BZIP" evidence="7">
    <location>
        <begin position="167"/>
        <end position="224"/>
    </location>
</feature>
<keyword evidence="9" id="KW-1185">Reference proteome</keyword>
<feature type="compositionally biased region" description="Low complexity" evidence="6">
    <location>
        <begin position="104"/>
        <end position="113"/>
    </location>
</feature>
<dbReference type="GO" id="GO:0003700">
    <property type="term" value="F:DNA-binding transcription factor activity"/>
    <property type="evidence" value="ECO:0007669"/>
    <property type="project" value="InterPro"/>
</dbReference>
<keyword evidence="5" id="KW-0175">Coiled coil</keyword>
<comment type="caution">
    <text evidence="8">The sequence shown here is derived from an EMBL/GenBank/DDBJ whole genome shotgun (WGS) entry which is preliminary data.</text>
</comment>
<gene>
    <name evidence="8" type="ORF">BCR43DRAFT_563783</name>
</gene>
<evidence type="ECO:0000256" key="2">
    <source>
        <dbReference type="ARBA" id="ARBA00023125"/>
    </source>
</evidence>
<feature type="compositionally biased region" description="Basic and acidic residues" evidence="6">
    <location>
        <begin position="164"/>
        <end position="176"/>
    </location>
</feature>
<evidence type="ECO:0000256" key="5">
    <source>
        <dbReference type="SAM" id="Coils"/>
    </source>
</evidence>
<dbReference type="AlphaFoldDB" id="A0A1X2HCH5"/>
<dbReference type="PROSITE" id="PS00036">
    <property type="entry name" value="BZIP_BASIC"/>
    <property type="match status" value="1"/>
</dbReference>
<feature type="region of interest" description="Disordered" evidence="6">
    <location>
        <begin position="138"/>
        <end position="178"/>
    </location>
</feature>
<evidence type="ECO:0000256" key="3">
    <source>
        <dbReference type="ARBA" id="ARBA00023163"/>
    </source>
</evidence>
<feature type="region of interest" description="Disordered" evidence="6">
    <location>
        <begin position="104"/>
        <end position="124"/>
    </location>
</feature>
<keyword evidence="1" id="KW-0805">Transcription regulation</keyword>
<dbReference type="EMBL" id="MCGN01000005">
    <property type="protein sequence ID" value="ORY96487.1"/>
    <property type="molecule type" value="Genomic_DNA"/>
</dbReference>
<dbReference type="PANTHER" id="PTHR45764">
    <property type="entry name" value="BZIP TRANSCRIPTION FACTOR 44"/>
    <property type="match status" value="1"/>
</dbReference>
<dbReference type="OMA" id="PDQINTA"/>